<comment type="similarity">
    <text evidence="10">Belongs to the ABC transporter superfamily. Siderophore-Fe(3+) uptake transporter (SIUT) (TC 3.A.1.21) family.</text>
</comment>
<accession>A0A1G8FGP9</accession>
<name>A0A1G8FGP9_9MICC</name>
<dbReference type="RefSeq" id="WP_245702701.1">
    <property type="nucleotide sequence ID" value="NZ_FNDT01000003.1"/>
</dbReference>
<keyword evidence="15" id="KW-1185">Reference proteome</keyword>
<dbReference type="InterPro" id="IPR039421">
    <property type="entry name" value="Type_1_exporter"/>
</dbReference>
<dbReference type="InterPro" id="IPR003593">
    <property type="entry name" value="AAA+_ATPase"/>
</dbReference>
<keyword evidence="7 14" id="KW-0067">ATP-binding</keyword>
<evidence type="ECO:0000256" key="9">
    <source>
        <dbReference type="ARBA" id="ARBA00023136"/>
    </source>
</evidence>
<evidence type="ECO:0000256" key="3">
    <source>
        <dbReference type="ARBA" id="ARBA00022475"/>
    </source>
</evidence>
<comment type="subcellular location">
    <subcellularLocation>
        <location evidence="1">Cell inner membrane</location>
        <topology evidence="1">Multi-pass membrane protein</topology>
    </subcellularLocation>
</comment>
<dbReference type="GO" id="GO:0034040">
    <property type="term" value="F:ATPase-coupled lipid transmembrane transporter activity"/>
    <property type="evidence" value="ECO:0007669"/>
    <property type="project" value="TreeGrafter"/>
</dbReference>
<feature type="transmembrane region" description="Helical" evidence="11">
    <location>
        <begin position="181"/>
        <end position="200"/>
    </location>
</feature>
<evidence type="ECO:0000259" key="13">
    <source>
        <dbReference type="PROSITE" id="PS50929"/>
    </source>
</evidence>
<dbReference type="STRING" id="335973.SAMN04488693_10354"/>
<keyword evidence="3" id="KW-1003">Cell membrane</keyword>
<dbReference type="PANTHER" id="PTHR24221">
    <property type="entry name" value="ATP-BINDING CASSETTE SUB-FAMILY B"/>
    <property type="match status" value="1"/>
</dbReference>
<dbReference type="InterPro" id="IPR011527">
    <property type="entry name" value="ABC1_TM_dom"/>
</dbReference>
<keyword evidence="6" id="KW-0547">Nucleotide-binding</keyword>
<gene>
    <name evidence="14" type="ORF">SAMN04488693_10354</name>
</gene>
<evidence type="ECO:0000313" key="14">
    <source>
        <dbReference type="EMBL" id="SDH81285.1"/>
    </source>
</evidence>
<keyword evidence="2" id="KW-0813">Transport</keyword>
<keyword evidence="9 11" id="KW-0472">Membrane</keyword>
<dbReference type="PANTHER" id="PTHR24221:SF468">
    <property type="entry name" value="ABC TRANSPORTER"/>
    <property type="match status" value="1"/>
</dbReference>
<dbReference type="GO" id="GO:0005524">
    <property type="term" value="F:ATP binding"/>
    <property type="evidence" value="ECO:0007669"/>
    <property type="project" value="UniProtKB-KW"/>
</dbReference>
<sequence>MTNRNATVGKSGLQRTLQVIRPHLGGQGPLMTGGVLVLLCEVAFRVLEPWPVKFVVDAVTRSLGADLAGTGPDATPLLLLACGAALVFFTGMRAVCNFFATLAFALVGSRVATRLRAAVFDHVQSLSARFHSTNRTGDTVQRLVGDVGRLQEVAVTAGMPLLANCITLVAMAGVMFWLDPLLALVVIAACAGFYLLSRISTDNITIAARRTRKGEGSLANTAQESLGAIRVVQTYGLERTLSDRFGSSNQKTLKEGVRSRRLAAALERRTDVIVGIATAVVLAGGGWRVVQGAMTPGDLVLFLMYLKTAMKPLRDLAKYTGRIARATASGERVAELLEEAVDISDSPTALPLGKVWGELEFRNVSASYDGRPVLSNLTLCLQEGRNTAIVGPSGSGKSTLLSLLVRTMDPQQGSVHLDGVNLTDITLASLRSHVSLVLQEAVLFTGTIRENIRFGRLAATDGEVMRAARLAQAHGFITSFPEGYDTIIGERGGTLSGGQRQRIAIARAILRNSPVVLLDEVTTGLDHAARIEVLEALAGLTAGRTTVTVTHEASIALRSDRIVWLQDGRILLDGSPEELLHYPMFARWVDEQQRSGQDSDPSIWAGSGS</sequence>
<proteinExistence type="inferred from homology"/>
<organism evidence="14 15">
    <name type="scientific">Arthrobacter subterraneus</name>
    <dbReference type="NCBI Taxonomy" id="335973"/>
    <lineage>
        <taxon>Bacteria</taxon>
        <taxon>Bacillati</taxon>
        <taxon>Actinomycetota</taxon>
        <taxon>Actinomycetes</taxon>
        <taxon>Micrococcales</taxon>
        <taxon>Micrococcaceae</taxon>
        <taxon>Arthrobacter</taxon>
    </lineage>
</organism>
<feature type="transmembrane region" description="Helical" evidence="11">
    <location>
        <begin position="153"/>
        <end position="175"/>
    </location>
</feature>
<dbReference type="AlphaFoldDB" id="A0A1G8FGP9"/>
<reference evidence="14 15" key="1">
    <citation type="submission" date="2016-10" db="EMBL/GenBank/DDBJ databases">
        <authorList>
            <person name="de Groot N.N."/>
        </authorList>
    </citation>
    <scope>NUCLEOTIDE SEQUENCE [LARGE SCALE GENOMIC DNA]</scope>
    <source>
        <strain evidence="14 15">NP_1H</strain>
    </source>
</reference>
<feature type="transmembrane region" description="Helical" evidence="11">
    <location>
        <begin position="77"/>
        <end position="107"/>
    </location>
</feature>
<dbReference type="PROSITE" id="PS50893">
    <property type="entry name" value="ABC_TRANSPORTER_2"/>
    <property type="match status" value="1"/>
</dbReference>
<dbReference type="Gene3D" id="1.20.1560.10">
    <property type="entry name" value="ABC transporter type 1, transmembrane domain"/>
    <property type="match status" value="1"/>
</dbReference>
<dbReference type="Pfam" id="PF00664">
    <property type="entry name" value="ABC_membrane"/>
    <property type="match status" value="1"/>
</dbReference>
<evidence type="ECO:0000256" key="2">
    <source>
        <dbReference type="ARBA" id="ARBA00022448"/>
    </source>
</evidence>
<dbReference type="GO" id="GO:0005886">
    <property type="term" value="C:plasma membrane"/>
    <property type="evidence" value="ECO:0007669"/>
    <property type="project" value="UniProtKB-SubCell"/>
</dbReference>
<dbReference type="Proteomes" id="UP000199258">
    <property type="component" value="Unassembled WGS sequence"/>
</dbReference>
<feature type="domain" description="ABC transmembrane type-1" evidence="13">
    <location>
        <begin position="33"/>
        <end position="325"/>
    </location>
</feature>
<dbReference type="InterPro" id="IPR017871">
    <property type="entry name" value="ABC_transporter-like_CS"/>
</dbReference>
<dbReference type="Gene3D" id="3.40.50.300">
    <property type="entry name" value="P-loop containing nucleotide triphosphate hydrolases"/>
    <property type="match status" value="1"/>
</dbReference>
<dbReference type="InterPro" id="IPR027417">
    <property type="entry name" value="P-loop_NTPase"/>
</dbReference>
<dbReference type="SUPFAM" id="SSF90123">
    <property type="entry name" value="ABC transporter transmembrane region"/>
    <property type="match status" value="1"/>
</dbReference>
<evidence type="ECO:0000256" key="5">
    <source>
        <dbReference type="ARBA" id="ARBA00022692"/>
    </source>
</evidence>
<feature type="domain" description="ABC transporter" evidence="12">
    <location>
        <begin position="359"/>
        <end position="592"/>
    </location>
</feature>
<evidence type="ECO:0000256" key="8">
    <source>
        <dbReference type="ARBA" id="ARBA00022989"/>
    </source>
</evidence>
<dbReference type="PROSITE" id="PS00211">
    <property type="entry name" value="ABC_TRANSPORTER_1"/>
    <property type="match status" value="1"/>
</dbReference>
<dbReference type="GO" id="GO:0140359">
    <property type="term" value="F:ABC-type transporter activity"/>
    <property type="evidence" value="ECO:0007669"/>
    <property type="project" value="InterPro"/>
</dbReference>
<dbReference type="GO" id="GO:0016887">
    <property type="term" value="F:ATP hydrolysis activity"/>
    <property type="evidence" value="ECO:0007669"/>
    <property type="project" value="InterPro"/>
</dbReference>
<keyword evidence="8 11" id="KW-1133">Transmembrane helix</keyword>
<evidence type="ECO:0000313" key="15">
    <source>
        <dbReference type="Proteomes" id="UP000199258"/>
    </source>
</evidence>
<dbReference type="InterPro" id="IPR036640">
    <property type="entry name" value="ABC1_TM_sf"/>
</dbReference>
<evidence type="ECO:0000256" key="7">
    <source>
        <dbReference type="ARBA" id="ARBA00022840"/>
    </source>
</evidence>
<dbReference type="CDD" id="cd18564">
    <property type="entry name" value="ABC_6TM_exporter_like"/>
    <property type="match status" value="1"/>
</dbReference>
<dbReference type="PROSITE" id="PS50929">
    <property type="entry name" value="ABC_TM1F"/>
    <property type="match status" value="1"/>
</dbReference>
<evidence type="ECO:0000256" key="4">
    <source>
        <dbReference type="ARBA" id="ARBA00022519"/>
    </source>
</evidence>
<dbReference type="FunFam" id="3.40.50.300:FF:000221">
    <property type="entry name" value="Multidrug ABC transporter ATP-binding protein"/>
    <property type="match status" value="1"/>
</dbReference>
<evidence type="ECO:0000256" key="6">
    <source>
        <dbReference type="ARBA" id="ARBA00022741"/>
    </source>
</evidence>
<dbReference type="SMART" id="SM00382">
    <property type="entry name" value="AAA"/>
    <property type="match status" value="1"/>
</dbReference>
<keyword evidence="4" id="KW-0997">Cell inner membrane</keyword>
<dbReference type="InterPro" id="IPR003439">
    <property type="entry name" value="ABC_transporter-like_ATP-bd"/>
</dbReference>
<evidence type="ECO:0000256" key="11">
    <source>
        <dbReference type="SAM" id="Phobius"/>
    </source>
</evidence>
<evidence type="ECO:0000256" key="10">
    <source>
        <dbReference type="ARBA" id="ARBA00023455"/>
    </source>
</evidence>
<dbReference type="EMBL" id="FNDT01000003">
    <property type="protein sequence ID" value="SDH81285.1"/>
    <property type="molecule type" value="Genomic_DNA"/>
</dbReference>
<evidence type="ECO:0000256" key="1">
    <source>
        <dbReference type="ARBA" id="ARBA00004429"/>
    </source>
</evidence>
<protein>
    <submittedName>
        <fullName evidence="14">ATP-binding cassette, subfamily B</fullName>
    </submittedName>
</protein>
<dbReference type="SUPFAM" id="SSF52540">
    <property type="entry name" value="P-loop containing nucleoside triphosphate hydrolases"/>
    <property type="match status" value="1"/>
</dbReference>
<evidence type="ECO:0000259" key="12">
    <source>
        <dbReference type="PROSITE" id="PS50893"/>
    </source>
</evidence>
<keyword evidence="5 11" id="KW-0812">Transmembrane</keyword>
<dbReference type="Pfam" id="PF00005">
    <property type="entry name" value="ABC_tran"/>
    <property type="match status" value="1"/>
</dbReference>